<comment type="caution">
    <text evidence="2">The sequence shown here is derived from an EMBL/GenBank/DDBJ whole genome shotgun (WGS) entry which is preliminary data.</text>
</comment>
<evidence type="ECO:0000256" key="1">
    <source>
        <dbReference type="SAM" id="MobiDB-lite"/>
    </source>
</evidence>
<keyword evidence="4" id="KW-1185">Reference proteome</keyword>
<proteinExistence type="predicted"/>
<gene>
    <name evidence="3" type="ORF">T12_8555</name>
    <name evidence="2" type="ORF">T12_9256</name>
</gene>
<feature type="compositionally biased region" description="Polar residues" evidence="1">
    <location>
        <begin position="24"/>
        <end position="35"/>
    </location>
</feature>
<evidence type="ECO:0000313" key="2">
    <source>
        <dbReference type="EMBL" id="KRY04595.1"/>
    </source>
</evidence>
<feature type="region of interest" description="Disordered" evidence="1">
    <location>
        <begin position="1"/>
        <end position="42"/>
    </location>
</feature>
<dbReference type="EMBL" id="JYDQ01001586">
    <property type="protein sequence ID" value="KRY04974.1"/>
    <property type="molecule type" value="Genomic_DNA"/>
</dbReference>
<name>A0A0V0YX32_9BILA</name>
<dbReference type="Proteomes" id="UP000054783">
    <property type="component" value="Unassembled WGS sequence"/>
</dbReference>
<protein>
    <submittedName>
        <fullName evidence="2">Uncharacterized protein</fullName>
    </submittedName>
</protein>
<reference evidence="2 4" key="1">
    <citation type="submission" date="2015-01" db="EMBL/GenBank/DDBJ databases">
        <title>Evolution of Trichinella species and genotypes.</title>
        <authorList>
            <person name="Korhonen P.K."/>
            <person name="Edoardo P."/>
            <person name="Giuseppe L.R."/>
            <person name="Gasser R.B."/>
        </authorList>
    </citation>
    <scope>NUCLEOTIDE SEQUENCE [LARGE SCALE GENOMIC DNA]</scope>
    <source>
        <strain evidence="2">ISS2496</strain>
    </source>
</reference>
<dbReference type="EMBL" id="JYDQ01001837">
    <property type="protein sequence ID" value="KRY04595.1"/>
    <property type="molecule type" value="Genomic_DNA"/>
</dbReference>
<evidence type="ECO:0000313" key="3">
    <source>
        <dbReference type="EMBL" id="KRY04974.1"/>
    </source>
</evidence>
<evidence type="ECO:0000313" key="4">
    <source>
        <dbReference type="Proteomes" id="UP000054783"/>
    </source>
</evidence>
<accession>A0A0V0YX32</accession>
<dbReference type="AlphaFoldDB" id="A0A0V0YX32"/>
<sequence>MGFQSSYSIPDLPQICSDEVGKGDSNTMAMSTTDKLPTAAAI</sequence>
<organism evidence="2 4">
    <name type="scientific">Trichinella patagoniensis</name>
    <dbReference type="NCBI Taxonomy" id="990121"/>
    <lineage>
        <taxon>Eukaryota</taxon>
        <taxon>Metazoa</taxon>
        <taxon>Ecdysozoa</taxon>
        <taxon>Nematoda</taxon>
        <taxon>Enoplea</taxon>
        <taxon>Dorylaimia</taxon>
        <taxon>Trichinellida</taxon>
        <taxon>Trichinellidae</taxon>
        <taxon>Trichinella</taxon>
    </lineage>
</organism>